<comment type="subunit">
    <text evidence="2 10">Oligomeric complex that consists of at least the alpha, beta, beta', gamma, delta, epsilon and zeta subunits.</text>
</comment>
<evidence type="ECO:0000256" key="4">
    <source>
        <dbReference type="ARBA" id="ARBA00022490"/>
    </source>
</evidence>
<dbReference type="InterPro" id="IPR011012">
    <property type="entry name" value="Longin-like_dom_sf"/>
</dbReference>
<dbReference type="EMBL" id="LSSL01004506">
    <property type="protein sequence ID" value="OLY79393.1"/>
    <property type="molecule type" value="Genomic_DNA"/>
</dbReference>
<dbReference type="FunFam" id="2.60.40.1170:FF:000007">
    <property type="entry name" value="Coatomer subunit delta"/>
    <property type="match status" value="1"/>
</dbReference>
<dbReference type="GO" id="GO:0000139">
    <property type="term" value="C:Golgi membrane"/>
    <property type="evidence" value="ECO:0007669"/>
    <property type="project" value="UniProtKB-SubCell"/>
</dbReference>
<comment type="caution">
    <text evidence="14">The sequence shown here is derived from an EMBL/GenBank/DDBJ whole genome shotgun (WGS) entry which is preliminary data.</text>
</comment>
<dbReference type="FunFam" id="3.30.450.60:FF:000003">
    <property type="entry name" value="Coatomer subunit delta"/>
    <property type="match status" value="1"/>
</dbReference>
<proteinExistence type="inferred from homology"/>
<feature type="compositionally biased region" description="Polar residues" evidence="12">
    <location>
        <begin position="185"/>
        <end position="194"/>
    </location>
</feature>
<dbReference type="GO" id="GO:0006890">
    <property type="term" value="P:retrograde vesicle-mediated transport, Golgi to endoplasmic reticulum"/>
    <property type="evidence" value="ECO:0007669"/>
    <property type="project" value="UniProtKB-UniRule"/>
</dbReference>
<keyword evidence="4 10" id="KW-0963">Cytoplasm</keyword>
<dbReference type="AlphaFoldDB" id="A0A1R0GR69"/>
<dbReference type="GO" id="GO:0006888">
    <property type="term" value="P:endoplasmic reticulum to Golgi vesicle-mediated transport"/>
    <property type="evidence" value="ECO:0007669"/>
    <property type="project" value="TreeGrafter"/>
</dbReference>
<gene>
    <name evidence="14" type="ORF">AYI68_g6539</name>
</gene>
<evidence type="ECO:0000256" key="1">
    <source>
        <dbReference type="ARBA" id="ARBA00010516"/>
    </source>
</evidence>
<dbReference type="SUPFAM" id="SSF49447">
    <property type="entry name" value="Second domain of Mu2 adaptin subunit (ap50) of ap2 adaptor"/>
    <property type="match status" value="1"/>
</dbReference>
<dbReference type="GO" id="GO:0051645">
    <property type="term" value="P:Golgi localization"/>
    <property type="evidence" value="ECO:0007669"/>
    <property type="project" value="TreeGrafter"/>
</dbReference>
<feature type="domain" description="MHD" evidence="13">
    <location>
        <begin position="249"/>
        <end position="488"/>
    </location>
</feature>
<accession>A0A1R0GR69</accession>
<evidence type="ECO:0000256" key="3">
    <source>
        <dbReference type="ARBA" id="ARBA00022448"/>
    </source>
</evidence>
<dbReference type="PANTHER" id="PTHR10121">
    <property type="entry name" value="COATOMER SUBUNIT DELTA"/>
    <property type="match status" value="1"/>
</dbReference>
<comment type="function">
    <text evidence="10">The coatomer is a cytosolic protein complex that binds to dilysine motifs and reversibly associates with Golgi non-clathrin-coated vesicles, which further mediate biosynthetic protein transport from the ER, via the Golgi up to the trans Golgi network. Coatomer complex is required for budding from Golgi membranes, and is essential for the retrograde Golgi-to-ER transport of dilysine-tagged proteins.</text>
</comment>
<dbReference type="CDD" id="cd09254">
    <property type="entry name" value="AP_delta-COPI_MHD"/>
    <property type="match status" value="1"/>
</dbReference>
<evidence type="ECO:0000256" key="9">
    <source>
        <dbReference type="ARBA" id="ARBA00023329"/>
    </source>
</evidence>
<evidence type="ECO:0000256" key="5">
    <source>
        <dbReference type="ARBA" id="ARBA00022892"/>
    </source>
</evidence>
<dbReference type="GO" id="GO:0015031">
    <property type="term" value="P:protein transport"/>
    <property type="evidence" value="ECO:0007669"/>
    <property type="project" value="UniProtKB-KW"/>
</dbReference>
<evidence type="ECO:0000256" key="11">
    <source>
        <dbReference type="RuleBase" id="RU366052"/>
    </source>
</evidence>
<evidence type="ECO:0000313" key="15">
    <source>
        <dbReference type="Proteomes" id="UP000187455"/>
    </source>
</evidence>
<dbReference type="OrthoDB" id="10266042at2759"/>
<feature type="region of interest" description="Disordered" evidence="12">
    <location>
        <begin position="149"/>
        <end position="170"/>
    </location>
</feature>
<dbReference type="STRING" id="133383.A0A1R0GR69"/>
<dbReference type="InterPro" id="IPR028565">
    <property type="entry name" value="MHD"/>
</dbReference>
<keyword evidence="9 10" id="KW-0968">Cytoplasmic vesicle</keyword>
<organism evidence="14 15">
    <name type="scientific">Smittium mucronatum</name>
    <dbReference type="NCBI Taxonomy" id="133383"/>
    <lineage>
        <taxon>Eukaryota</taxon>
        <taxon>Fungi</taxon>
        <taxon>Fungi incertae sedis</taxon>
        <taxon>Zoopagomycota</taxon>
        <taxon>Kickxellomycotina</taxon>
        <taxon>Harpellomycetes</taxon>
        <taxon>Harpellales</taxon>
        <taxon>Legeriomycetaceae</taxon>
        <taxon>Smittium</taxon>
    </lineage>
</organism>
<keyword evidence="8 10" id="KW-0472">Membrane</keyword>
<dbReference type="PANTHER" id="PTHR10121:SF0">
    <property type="entry name" value="COATOMER SUBUNIT DELTA"/>
    <property type="match status" value="1"/>
</dbReference>
<evidence type="ECO:0000256" key="6">
    <source>
        <dbReference type="ARBA" id="ARBA00022927"/>
    </source>
</evidence>
<name>A0A1R0GR69_9FUNG</name>
<dbReference type="GO" id="GO:0030126">
    <property type="term" value="C:COPI vesicle coat"/>
    <property type="evidence" value="ECO:0007669"/>
    <property type="project" value="UniProtKB-UniRule"/>
</dbReference>
<evidence type="ECO:0000259" key="13">
    <source>
        <dbReference type="PROSITE" id="PS51072"/>
    </source>
</evidence>
<dbReference type="Gene3D" id="3.30.450.60">
    <property type="match status" value="1"/>
</dbReference>
<evidence type="ECO:0000256" key="2">
    <source>
        <dbReference type="ARBA" id="ARBA00011775"/>
    </source>
</evidence>
<evidence type="ECO:0000313" key="14">
    <source>
        <dbReference type="EMBL" id="OLY79393.1"/>
    </source>
</evidence>
<comment type="similarity">
    <text evidence="1 10">Belongs to the adaptor complexes medium subunit family. Delta-COP subfamily.</text>
</comment>
<keyword evidence="3 10" id="KW-0813">Transport</keyword>
<keyword evidence="15" id="KW-1185">Reference proteome</keyword>
<feature type="region of interest" description="Disordered" evidence="12">
    <location>
        <begin position="185"/>
        <end position="211"/>
    </location>
</feature>
<evidence type="ECO:0000256" key="7">
    <source>
        <dbReference type="ARBA" id="ARBA00023034"/>
    </source>
</evidence>
<evidence type="ECO:0000256" key="12">
    <source>
        <dbReference type="SAM" id="MobiDB-lite"/>
    </source>
</evidence>
<evidence type="ECO:0000256" key="8">
    <source>
        <dbReference type="ARBA" id="ARBA00023136"/>
    </source>
</evidence>
<dbReference type="Pfam" id="PF00928">
    <property type="entry name" value="Adap_comp_sub"/>
    <property type="match status" value="1"/>
</dbReference>
<dbReference type="Gene3D" id="2.60.40.1170">
    <property type="entry name" value="Mu homology domain, subdomain B"/>
    <property type="match status" value="2"/>
</dbReference>
<dbReference type="Proteomes" id="UP000187455">
    <property type="component" value="Unassembled WGS sequence"/>
</dbReference>
<comment type="subcellular location">
    <subcellularLocation>
        <location evidence="10 11">Cytoplasm</location>
    </subcellularLocation>
    <subcellularLocation>
        <location evidence="10 11">Cytoplasmic vesicle</location>
        <location evidence="10 11">COPI-coated vesicle membrane</location>
        <topology evidence="10 11">Peripheral membrane protein</topology>
        <orientation evidence="10 11">Cytoplasmic side</orientation>
    </subcellularLocation>
    <subcellularLocation>
        <location evidence="10 11">Golgi apparatus membrane</location>
        <topology evidence="10 11">Peripheral membrane protein</topology>
        <orientation evidence="10 11">Cytoplasmic side</orientation>
    </subcellularLocation>
</comment>
<keyword evidence="6 10" id="KW-0653">Protein transport</keyword>
<keyword evidence="5 10" id="KW-0931">ER-Golgi transport</keyword>
<dbReference type="PROSITE" id="PS51072">
    <property type="entry name" value="MHD"/>
    <property type="match status" value="1"/>
</dbReference>
<keyword evidence="7 10" id="KW-0333">Golgi apparatus</keyword>
<protein>
    <recommendedName>
        <fullName evidence="10">Coatomer subunit delta</fullName>
    </recommendedName>
</protein>
<dbReference type="SUPFAM" id="SSF64356">
    <property type="entry name" value="SNARE-like"/>
    <property type="match status" value="1"/>
</dbReference>
<dbReference type="InterPro" id="IPR036168">
    <property type="entry name" value="AP2_Mu_C_sf"/>
</dbReference>
<dbReference type="InterPro" id="IPR027059">
    <property type="entry name" value="Coatomer_dsu"/>
</dbReference>
<reference evidence="14 15" key="1">
    <citation type="journal article" date="2016" name="Mol. Biol. Evol.">
        <title>Genome-Wide Survey of Gut Fungi (Harpellales) Reveals the First Horizontally Transferred Ubiquitin Gene from a Mosquito Host.</title>
        <authorList>
            <person name="Wang Y."/>
            <person name="White M.M."/>
            <person name="Kvist S."/>
            <person name="Moncalvo J.M."/>
        </authorList>
    </citation>
    <scope>NUCLEOTIDE SEQUENCE [LARGE SCALE GENOMIC DNA]</scope>
    <source>
        <strain evidence="14 15">ALG-7-W6</strain>
    </source>
</reference>
<dbReference type="CDD" id="cd14830">
    <property type="entry name" value="Delta_COP_N"/>
    <property type="match status" value="1"/>
</dbReference>
<sequence>MTRGHIEGLLSSFPKLIVEGQQHTSVETDAVRYVFQPLSDDMYAVLITTKNSNIVQDMDTLQLIARAIPEVTKYITQDEIIDNAFLLLNAFDEIVSLGYRENIDLANLKTILEMDSLKEKVQDIIDRNKEKEAKLDLKRKAKMFDMQRKMASKNGKSGNPAPSFGENNSYGGSYVIRDSSQYNEQESLISSQSYKPKPSVSEPATRGMKLGRKPKAADILVDFNDDVNEIQEQLQASSIAGSSLPKVDQKSVHISIEEHISAIVNRDGGLEMMEVKGDLSLVLSEEDKSGTSVRVLCLHDDSTQYKTHPNIDKRQFNENGLLALKNPSRTFPINQPVGVLKWRYVGQSEDSVPLNINCWPSPTGDGNCEVSIEYELNVAHMDLHDVVISIPMPQGSKPIIGEIDGSYETNRSSGNLEWQIPIINASSRSGSLYFQIRSDNPDVFFPVSVNFVSTTTYCQVKVLGATCNDDDVDYSISTIAVPDQYAVV</sequence>
<evidence type="ECO:0000256" key="10">
    <source>
        <dbReference type="RuleBase" id="RU364018"/>
    </source>
</evidence>